<dbReference type="InterPro" id="IPR009097">
    <property type="entry name" value="Cyclic_Pdiesterase"/>
</dbReference>
<accession>A0A1G6RHK1</accession>
<dbReference type="Gene3D" id="3.90.1140.10">
    <property type="entry name" value="Cyclic phosphodiesterase"/>
    <property type="match status" value="1"/>
</dbReference>
<dbReference type="EMBL" id="FMZM01000005">
    <property type="protein sequence ID" value="SDD03853.1"/>
    <property type="molecule type" value="Genomic_DNA"/>
</dbReference>
<organism evidence="1 2">
    <name type="scientific">Nocardioides lianchengensis</name>
    <dbReference type="NCBI Taxonomy" id="1045774"/>
    <lineage>
        <taxon>Bacteria</taxon>
        <taxon>Bacillati</taxon>
        <taxon>Actinomycetota</taxon>
        <taxon>Actinomycetes</taxon>
        <taxon>Propionibacteriales</taxon>
        <taxon>Nocardioidaceae</taxon>
        <taxon>Nocardioides</taxon>
    </lineage>
</organism>
<dbReference type="SUPFAM" id="SSF55144">
    <property type="entry name" value="LigT-like"/>
    <property type="match status" value="1"/>
</dbReference>
<evidence type="ECO:0000313" key="1">
    <source>
        <dbReference type="EMBL" id="SDD03853.1"/>
    </source>
</evidence>
<evidence type="ECO:0000313" key="2">
    <source>
        <dbReference type="Proteomes" id="UP000199034"/>
    </source>
</evidence>
<reference evidence="1 2" key="1">
    <citation type="submission" date="2016-10" db="EMBL/GenBank/DDBJ databases">
        <authorList>
            <person name="de Groot N.N."/>
        </authorList>
    </citation>
    <scope>NUCLEOTIDE SEQUENCE [LARGE SCALE GENOMIC DNA]</scope>
    <source>
        <strain evidence="1 2">CGMCC 4.6858</strain>
    </source>
</reference>
<proteinExistence type="predicted"/>
<dbReference type="Pfam" id="PF13563">
    <property type="entry name" value="2_5_RNA_ligase2"/>
    <property type="match status" value="1"/>
</dbReference>
<dbReference type="STRING" id="1045774.SAMN05421872_105280"/>
<keyword evidence="1" id="KW-0436">Ligase</keyword>
<dbReference type="GO" id="GO:0016874">
    <property type="term" value="F:ligase activity"/>
    <property type="evidence" value="ECO:0007669"/>
    <property type="project" value="UniProtKB-KW"/>
</dbReference>
<dbReference type="Proteomes" id="UP000199034">
    <property type="component" value="Unassembled WGS sequence"/>
</dbReference>
<keyword evidence="2" id="KW-1185">Reference proteome</keyword>
<dbReference type="RefSeq" id="WP_170867022.1">
    <property type="nucleotide sequence ID" value="NZ_FMZM01000005.1"/>
</dbReference>
<name>A0A1G6RHK1_9ACTN</name>
<dbReference type="AlphaFoldDB" id="A0A1G6RHK1"/>
<sequence length="214" mass="23792">MDTTNGVTVAEDGADHWQWRPDWADERTCAFWYLTVPDGAVRLPALDAYVDALGRSAWLDPVPPRWRHLTLTEIGYDDELGADLLAEVARRVADGVAASGPLTLELGPVVRFRTAVALAAGPGDQLRELQTLVRRRTQEVLGEERPVVHPTRFRPHVSLAYLNRAVPAADLDRAVADAPAVRATVPVDRLTLAAVTRRDRHYQWHVVDELMLGR</sequence>
<gene>
    <name evidence="1" type="ORF">SAMN05421872_105280</name>
</gene>
<protein>
    <submittedName>
        <fullName evidence="1">2'-5' RNA ligase</fullName>
    </submittedName>
</protein>